<dbReference type="Proteomes" id="UP000188879">
    <property type="component" value="Unassembled WGS sequence"/>
</dbReference>
<gene>
    <name evidence="2" type="ORF">BKE38_11085</name>
</gene>
<dbReference type="InterPro" id="IPR001173">
    <property type="entry name" value="Glyco_trans_2-like"/>
</dbReference>
<accession>A0A1V2H2Q1</accession>
<proteinExistence type="predicted"/>
<sequence length="302" mass="31749">MTPPALSLVVLAHDMARALPRTLRSLAPDYQATAPVPPAEIGGWEIIVVDNGSACPVQAAEVAPPDVALRVIRRGPEAAAAVAEALNQGLQNATGEFVGVWIDGARLASPGLLGACARALRLHPRAVVATRNYHLGPALQHAAAMSGFDAAAEDRLLNSIDWPRGAARLAEIATPEQPDPTGPLLESNALFMRRAQWQALGGFDPRFGGAGGGAVNIDMLLRACAAPGSQLIRILGEGTFHQLHGGVTTGAGPRRAAALLKLGSKQYFRLRGRPMRALRQRGWLYDAALGALRPDSPERAHG</sequence>
<organism evidence="2 3">
    <name type="scientific">Teichococcus deserti</name>
    <dbReference type="NCBI Taxonomy" id="1817963"/>
    <lineage>
        <taxon>Bacteria</taxon>
        <taxon>Pseudomonadati</taxon>
        <taxon>Pseudomonadota</taxon>
        <taxon>Alphaproteobacteria</taxon>
        <taxon>Acetobacterales</taxon>
        <taxon>Roseomonadaceae</taxon>
        <taxon>Roseomonas</taxon>
    </lineage>
</organism>
<dbReference type="Pfam" id="PF00535">
    <property type="entry name" value="Glycos_transf_2"/>
    <property type="match status" value="1"/>
</dbReference>
<dbReference type="InterPro" id="IPR050834">
    <property type="entry name" value="Glycosyltransf_2"/>
</dbReference>
<evidence type="ECO:0000259" key="1">
    <source>
        <dbReference type="Pfam" id="PF00535"/>
    </source>
</evidence>
<dbReference type="InterPro" id="IPR029044">
    <property type="entry name" value="Nucleotide-diphossugar_trans"/>
</dbReference>
<dbReference type="SUPFAM" id="SSF53448">
    <property type="entry name" value="Nucleotide-diphospho-sugar transferases"/>
    <property type="match status" value="1"/>
</dbReference>
<evidence type="ECO:0000313" key="2">
    <source>
        <dbReference type="EMBL" id="ONG54012.1"/>
    </source>
</evidence>
<name>A0A1V2H2Q1_9PROT</name>
<feature type="domain" description="Glycosyltransferase 2-like" evidence="1">
    <location>
        <begin position="7"/>
        <end position="133"/>
    </location>
</feature>
<protein>
    <recommendedName>
        <fullName evidence="1">Glycosyltransferase 2-like domain-containing protein</fullName>
    </recommendedName>
</protein>
<dbReference type="AlphaFoldDB" id="A0A1V2H2Q1"/>
<comment type="caution">
    <text evidence="2">The sequence shown here is derived from an EMBL/GenBank/DDBJ whole genome shotgun (WGS) entry which is preliminary data.</text>
</comment>
<dbReference type="PANTHER" id="PTHR43685:SF2">
    <property type="entry name" value="GLYCOSYLTRANSFERASE 2-LIKE DOMAIN-CONTAINING PROTEIN"/>
    <property type="match status" value="1"/>
</dbReference>
<keyword evidence="3" id="KW-1185">Reference proteome</keyword>
<evidence type="ECO:0000313" key="3">
    <source>
        <dbReference type="Proteomes" id="UP000188879"/>
    </source>
</evidence>
<dbReference type="OrthoDB" id="7690777at2"/>
<dbReference type="PANTHER" id="PTHR43685">
    <property type="entry name" value="GLYCOSYLTRANSFERASE"/>
    <property type="match status" value="1"/>
</dbReference>
<dbReference type="RefSeq" id="WP_076957420.1">
    <property type="nucleotide sequence ID" value="NZ_MLCO01000090.1"/>
</dbReference>
<reference evidence="2 3" key="1">
    <citation type="submission" date="2016-10" db="EMBL/GenBank/DDBJ databases">
        <title>Draft Genome sequence of Roseomonas sp. strain M3.</title>
        <authorList>
            <person name="Subhash Y."/>
            <person name="Lee S."/>
        </authorList>
    </citation>
    <scope>NUCLEOTIDE SEQUENCE [LARGE SCALE GENOMIC DNA]</scope>
    <source>
        <strain evidence="2 3">M3</strain>
    </source>
</reference>
<dbReference type="CDD" id="cd00761">
    <property type="entry name" value="Glyco_tranf_GTA_type"/>
    <property type="match status" value="1"/>
</dbReference>
<dbReference type="EMBL" id="MLCO01000090">
    <property type="protein sequence ID" value="ONG54012.1"/>
    <property type="molecule type" value="Genomic_DNA"/>
</dbReference>
<dbReference type="Gene3D" id="3.90.550.10">
    <property type="entry name" value="Spore Coat Polysaccharide Biosynthesis Protein SpsA, Chain A"/>
    <property type="match status" value="1"/>
</dbReference>